<name>A0A1A9BCL0_9ACTN</name>
<gene>
    <name evidence="3" type="ORF">GA0070622_4299</name>
</gene>
<protein>
    <submittedName>
        <fullName evidence="3">Uncharacterized conserved protein, DUF305 family</fullName>
    </submittedName>
</protein>
<dbReference type="STRING" id="946078.GA0070622_4299"/>
<dbReference type="PROSITE" id="PS51257">
    <property type="entry name" value="PROKAR_LIPOPROTEIN"/>
    <property type="match status" value="1"/>
</dbReference>
<dbReference type="RefSeq" id="WP_091576600.1">
    <property type="nucleotide sequence ID" value="NZ_FLRH01000003.1"/>
</dbReference>
<evidence type="ECO:0000259" key="2">
    <source>
        <dbReference type="Pfam" id="PF03713"/>
    </source>
</evidence>
<dbReference type="Proteomes" id="UP000199558">
    <property type="component" value="Unassembled WGS sequence"/>
</dbReference>
<evidence type="ECO:0000256" key="1">
    <source>
        <dbReference type="SAM" id="SignalP"/>
    </source>
</evidence>
<accession>A0A1A9BCL0</accession>
<dbReference type="PANTHER" id="PTHR36933:SF1">
    <property type="entry name" value="SLL0788 PROTEIN"/>
    <property type="match status" value="1"/>
</dbReference>
<keyword evidence="1" id="KW-0732">Signal</keyword>
<organism evidence="3 4">
    <name type="scientific">Micromonospora sediminicola</name>
    <dbReference type="NCBI Taxonomy" id="946078"/>
    <lineage>
        <taxon>Bacteria</taxon>
        <taxon>Bacillati</taxon>
        <taxon>Actinomycetota</taxon>
        <taxon>Actinomycetes</taxon>
        <taxon>Micromonosporales</taxon>
        <taxon>Micromonosporaceae</taxon>
        <taxon>Micromonospora</taxon>
    </lineage>
</organism>
<dbReference type="EMBL" id="FLRH01000003">
    <property type="protein sequence ID" value="SBT67245.1"/>
    <property type="molecule type" value="Genomic_DNA"/>
</dbReference>
<evidence type="ECO:0000313" key="4">
    <source>
        <dbReference type="Proteomes" id="UP000199558"/>
    </source>
</evidence>
<feature type="chain" id="PRO_5008384084" evidence="1">
    <location>
        <begin position="24"/>
        <end position="229"/>
    </location>
</feature>
<reference evidence="4" key="1">
    <citation type="submission" date="2016-06" db="EMBL/GenBank/DDBJ databases">
        <authorList>
            <person name="Varghese N."/>
            <person name="Submissions Spin"/>
        </authorList>
    </citation>
    <scope>NUCLEOTIDE SEQUENCE [LARGE SCALE GENOMIC DNA]</scope>
    <source>
        <strain evidence="4">DSM 45794</strain>
    </source>
</reference>
<dbReference type="InterPro" id="IPR012347">
    <property type="entry name" value="Ferritin-like"/>
</dbReference>
<dbReference type="OrthoDB" id="26872at2"/>
<dbReference type="InterPro" id="IPR005183">
    <property type="entry name" value="DUF305_CopM-like"/>
</dbReference>
<dbReference type="Gene3D" id="1.20.1260.10">
    <property type="match status" value="1"/>
</dbReference>
<keyword evidence="4" id="KW-1185">Reference proteome</keyword>
<dbReference type="Pfam" id="PF03713">
    <property type="entry name" value="DUF305"/>
    <property type="match status" value="1"/>
</dbReference>
<proteinExistence type="predicted"/>
<sequence length="229" mass="23621">MKPTILRRAALAGVALTALLATAACGGADDTGGMAHGTGGSTPSASSSADASANDADVMFAQMMIPHHQQAVAVADLAPTRASDPELKDLAAKIKAAQDPEITTMKGWLTAWGRPTDLPSDHSMPGMSATPGHDMPGMSASPGRDMPGMDAGMPGMMSEQQMTDLAAAKGAAFDRMFAQMMIAHHNGAIDMARTEQAEGSNPEAKALAARIAADQASEVQILQRILDRL</sequence>
<dbReference type="AlphaFoldDB" id="A0A1A9BCL0"/>
<feature type="domain" description="DUF305" evidence="2">
    <location>
        <begin position="57"/>
        <end position="226"/>
    </location>
</feature>
<feature type="signal peptide" evidence="1">
    <location>
        <begin position="1"/>
        <end position="23"/>
    </location>
</feature>
<evidence type="ECO:0000313" key="3">
    <source>
        <dbReference type="EMBL" id="SBT67245.1"/>
    </source>
</evidence>
<dbReference type="PANTHER" id="PTHR36933">
    <property type="entry name" value="SLL0788 PROTEIN"/>
    <property type="match status" value="1"/>
</dbReference>